<organism evidence="1 2">
    <name type="scientific">Rugosibacter aromaticivorans</name>
    <dbReference type="NCBI Taxonomy" id="1565605"/>
    <lineage>
        <taxon>Bacteria</taxon>
        <taxon>Pseudomonadati</taxon>
        <taxon>Pseudomonadota</taxon>
        <taxon>Betaproteobacteria</taxon>
        <taxon>Nitrosomonadales</taxon>
        <taxon>Sterolibacteriaceae</taxon>
        <taxon>Rugosibacter</taxon>
    </lineage>
</organism>
<proteinExistence type="predicted"/>
<dbReference type="Proteomes" id="UP000061603">
    <property type="component" value="Chromosome"/>
</dbReference>
<accession>A0A0C5JQ24</accession>
<reference evidence="1 2" key="1">
    <citation type="journal article" date="2015" name="Genome Announc.">
        <title>Complete Genome Sequence of a Novel Bacterium within the Family Rhodocyclaceae That Degrades Polycyclic Aromatic Hydrocarbons.</title>
        <authorList>
            <person name="Singleton D.R."/>
            <person name="Dickey A.N."/>
            <person name="Scholl E.H."/>
            <person name="Wright F.A."/>
            <person name="Aitken M.D."/>
        </authorList>
    </citation>
    <scope>NUCLEOTIDE SEQUENCE [LARGE SCALE GENOMIC DNA]</scope>
    <source>
        <strain evidence="2">PG1-Ca6</strain>
    </source>
</reference>
<dbReference type="HOGENOM" id="CLU_038451_0_0_4"/>
<dbReference type="InterPro" id="IPR010727">
    <property type="entry name" value="DUF1302"/>
</dbReference>
<evidence type="ECO:0000313" key="2">
    <source>
        <dbReference type="Proteomes" id="UP000061603"/>
    </source>
</evidence>
<evidence type="ECO:0000313" key="1">
    <source>
        <dbReference type="EMBL" id="AJP49366.1"/>
    </source>
</evidence>
<dbReference type="Pfam" id="PF06980">
    <property type="entry name" value="DUF1302"/>
    <property type="match status" value="1"/>
</dbReference>
<gene>
    <name evidence="1" type="ORF">PG1C_02955</name>
</gene>
<dbReference type="AlphaFoldDB" id="A0A0C5JQ24"/>
<sequence length="458" mass="51334">MMRSVVKLDGDINFGKVKLKAVGRFSSEHKTPYLRRLENAAIAQGGRAFVNDQYNEAEIREFYAAFPLTERIKVQLGKQQMPWGEADFFHATDVVQGYDTRWRSTLERENEETRNPTWLANIEIAFPEVDGNLQLIYGPGWGSGRKVVNNIDLAGGRFAGTGYHGVDSTLFTPYNYHQSSGDTSDDTWGFRWTGNAPGRAISYSLLYYHGLNYDPIVNSVATDFPSFKSAKAYGQVPANNFGEIIYPRMDTYGATFNADLPDIDTVLRGELAYQPKHQYNIGSSFCALVGPPPACAVVPGIGGILEKSTVRMMLGFDNTAKWTQSVFGTARPGLWTLEVFDRWITGFKDSDDIVELFGYSAKAREHQTFLTSTLTLNYLNDRLKPSLALLWDTHYGDTIWVGGLDYAIGDKWRIYSEISLNFPRGPTKKSANDITDRTHLLSTGADNSQLLIRATYQF</sequence>
<dbReference type="KEGG" id="rbu:PG1C_02955"/>
<name>A0A0C5JQ24_9PROT</name>
<protein>
    <submittedName>
        <fullName evidence="1">Uncharacterized protein</fullName>
    </submittedName>
</protein>
<dbReference type="EMBL" id="CP010554">
    <property type="protein sequence ID" value="AJP49366.1"/>
    <property type="molecule type" value="Genomic_DNA"/>
</dbReference>
<keyword evidence="2" id="KW-1185">Reference proteome</keyword>